<dbReference type="FunFam" id="3.30.70.270:FF:000001">
    <property type="entry name" value="Diguanylate cyclase domain protein"/>
    <property type="match status" value="1"/>
</dbReference>
<keyword evidence="4" id="KW-1185">Reference proteome</keyword>
<dbReference type="Proteomes" id="UP000204391">
    <property type="component" value="Chromosome"/>
</dbReference>
<dbReference type="OrthoDB" id="9759607at2"/>
<dbReference type="EMBL" id="CP022437">
    <property type="protein sequence ID" value="ASN05098.1"/>
    <property type="molecule type" value="Genomic_DNA"/>
</dbReference>
<dbReference type="InterPro" id="IPR003018">
    <property type="entry name" value="GAF"/>
</dbReference>
<keyword evidence="1" id="KW-1133">Transmembrane helix</keyword>
<dbReference type="InterPro" id="IPR043128">
    <property type="entry name" value="Rev_trsase/Diguanyl_cyclase"/>
</dbReference>
<accession>A0A221MBP8</accession>
<dbReference type="SMART" id="SM00267">
    <property type="entry name" value="GGDEF"/>
    <property type="match status" value="1"/>
</dbReference>
<protein>
    <submittedName>
        <fullName evidence="3">GGDEF domain-containing protein</fullName>
    </submittedName>
</protein>
<dbReference type="InterPro" id="IPR050469">
    <property type="entry name" value="Diguanylate_Cyclase"/>
</dbReference>
<feature type="transmembrane region" description="Helical" evidence="1">
    <location>
        <begin position="179"/>
        <end position="200"/>
    </location>
</feature>
<keyword evidence="1" id="KW-0812">Transmembrane</keyword>
<dbReference type="RefSeq" id="WP_089531949.1">
    <property type="nucleotide sequence ID" value="NZ_CP022437.1"/>
</dbReference>
<dbReference type="NCBIfam" id="TIGR00254">
    <property type="entry name" value="GGDEF"/>
    <property type="match status" value="1"/>
</dbReference>
<feature type="transmembrane region" description="Helical" evidence="1">
    <location>
        <begin position="106"/>
        <end position="127"/>
    </location>
</feature>
<dbReference type="SMART" id="SM00065">
    <property type="entry name" value="GAF"/>
    <property type="match status" value="1"/>
</dbReference>
<dbReference type="Gene3D" id="3.30.450.40">
    <property type="match status" value="1"/>
</dbReference>
<keyword evidence="1" id="KW-0472">Membrane</keyword>
<feature type="transmembrane region" description="Helical" evidence="1">
    <location>
        <begin position="37"/>
        <end position="57"/>
    </location>
</feature>
<feature type="transmembrane region" description="Helical" evidence="1">
    <location>
        <begin position="206"/>
        <end position="226"/>
    </location>
</feature>
<reference evidence="3 4" key="1">
    <citation type="journal article" date="2003" name="Int. J. Syst. Evol. Microbiol.">
        <title>Virgibacillus carmonensis sp. nov., Virgibacillus necropolis sp. nov. and Virgibacillus picturae sp. nov., three novel species isolated from deteriorated mural paintings, transfer of the species of the genus salibacillus to Virgibacillus, as Virgibacillus marismortui comb. nov. and Virgibacillus salexigens comb. nov., and emended description of the genus Virgibacillus.</title>
        <authorList>
            <person name="Heyrman J."/>
            <person name="Logan N.A."/>
            <person name="Busse H.J."/>
            <person name="Balcaen A."/>
            <person name="Lebbe L."/>
            <person name="Rodriguez-Diaz M."/>
            <person name="Swings J."/>
            <person name="De Vos P."/>
        </authorList>
    </citation>
    <scope>NUCLEOTIDE SEQUENCE [LARGE SCALE GENOMIC DNA]</scope>
    <source>
        <strain evidence="3 4">LMG 19488</strain>
    </source>
</reference>
<sequence>MVSVKRINVLLIIWAIFWPLSLFVTFNYTYLNIQGNLIDIVLFGTFMCVVASFPLVINNAPIFFVNGISIAVFVSFGLFAEMILTQLAILFVLIRVGVGKKEYYRYPLNLLMFTVVSIVGALVYYLLGGNHESFDFTSFQDIIAIFGYAISAFLVNQLIIHITQRVFYQKKDKLFSKGFFWELQSTLIVLPVGFVLFILYDEIGRIAIFYMGIPFVMISVILRLLYSYHEVNRYLEETGEIGHQLTKRMEVNQVHDIFINKLCDLVPMDCSYIYMVVDNHLELVRFYDVTKKVIAMPERIAKDEAFSGKVWATEKPIIYNNSKEWITIKHSKIPDNMESVISLPIEYNNRIIGIVTIITKEKKAYGKVHLRILTILTNYLGVAIENAKNYEITKTNSEIDGLTKLYNYRYFNNAIEEYGSTSIGNSVYSLILLDLDHFKQVNDTYGHEAGNEILCLFADRLTEFIGDQGLVARYGGEEFVVSLPHVDLKHAFQMAEAIRVLIADTPFPVEKHILPHDNVEDVPITASIGVAAYPEHCESPIELIRHADRAMYLGAKQCGRNKVAIYQELQSI</sequence>
<evidence type="ECO:0000313" key="4">
    <source>
        <dbReference type="Proteomes" id="UP000204391"/>
    </source>
</evidence>
<dbReference type="CDD" id="cd01949">
    <property type="entry name" value="GGDEF"/>
    <property type="match status" value="1"/>
</dbReference>
<dbReference type="PROSITE" id="PS50887">
    <property type="entry name" value="GGDEF"/>
    <property type="match status" value="1"/>
</dbReference>
<dbReference type="GO" id="GO:0043709">
    <property type="term" value="P:cell adhesion involved in single-species biofilm formation"/>
    <property type="evidence" value="ECO:0007669"/>
    <property type="project" value="TreeGrafter"/>
</dbReference>
<dbReference type="GO" id="GO:1902201">
    <property type="term" value="P:negative regulation of bacterial-type flagellum-dependent cell motility"/>
    <property type="evidence" value="ECO:0007669"/>
    <property type="project" value="TreeGrafter"/>
</dbReference>
<dbReference type="Pfam" id="PF00990">
    <property type="entry name" value="GGDEF"/>
    <property type="match status" value="1"/>
</dbReference>
<dbReference type="SUPFAM" id="SSF55781">
    <property type="entry name" value="GAF domain-like"/>
    <property type="match status" value="1"/>
</dbReference>
<organism evidence="3 4">
    <name type="scientific">Virgibacillus necropolis</name>
    <dbReference type="NCBI Taxonomy" id="163877"/>
    <lineage>
        <taxon>Bacteria</taxon>
        <taxon>Bacillati</taxon>
        <taxon>Bacillota</taxon>
        <taxon>Bacilli</taxon>
        <taxon>Bacillales</taxon>
        <taxon>Bacillaceae</taxon>
        <taxon>Virgibacillus</taxon>
    </lineage>
</organism>
<dbReference type="GO" id="GO:0052621">
    <property type="term" value="F:diguanylate cyclase activity"/>
    <property type="evidence" value="ECO:0007669"/>
    <property type="project" value="TreeGrafter"/>
</dbReference>
<gene>
    <name evidence="3" type="ORF">CFK40_08780</name>
</gene>
<proteinExistence type="predicted"/>
<dbReference type="Gene3D" id="3.30.70.270">
    <property type="match status" value="1"/>
</dbReference>
<evidence type="ECO:0000256" key="1">
    <source>
        <dbReference type="SAM" id="Phobius"/>
    </source>
</evidence>
<feature type="transmembrane region" description="Helical" evidence="1">
    <location>
        <begin position="63"/>
        <end position="94"/>
    </location>
</feature>
<dbReference type="InterPro" id="IPR029016">
    <property type="entry name" value="GAF-like_dom_sf"/>
</dbReference>
<dbReference type="SUPFAM" id="SSF55073">
    <property type="entry name" value="Nucleotide cyclase"/>
    <property type="match status" value="1"/>
</dbReference>
<dbReference type="GO" id="GO:0005886">
    <property type="term" value="C:plasma membrane"/>
    <property type="evidence" value="ECO:0007669"/>
    <property type="project" value="TreeGrafter"/>
</dbReference>
<evidence type="ECO:0000259" key="2">
    <source>
        <dbReference type="PROSITE" id="PS50887"/>
    </source>
</evidence>
<dbReference type="PANTHER" id="PTHR45138">
    <property type="entry name" value="REGULATORY COMPONENTS OF SENSORY TRANSDUCTION SYSTEM"/>
    <property type="match status" value="1"/>
</dbReference>
<dbReference type="InterPro" id="IPR029787">
    <property type="entry name" value="Nucleotide_cyclase"/>
</dbReference>
<feature type="domain" description="GGDEF" evidence="2">
    <location>
        <begin position="426"/>
        <end position="568"/>
    </location>
</feature>
<evidence type="ECO:0000313" key="3">
    <source>
        <dbReference type="EMBL" id="ASN05098.1"/>
    </source>
</evidence>
<name>A0A221MBP8_9BACI</name>
<dbReference type="InterPro" id="IPR000160">
    <property type="entry name" value="GGDEF_dom"/>
</dbReference>
<dbReference type="KEGG" id="vne:CFK40_08780"/>
<dbReference type="PANTHER" id="PTHR45138:SF9">
    <property type="entry name" value="DIGUANYLATE CYCLASE DGCM-RELATED"/>
    <property type="match status" value="1"/>
</dbReference>
<feature type="transmembrane region" description="Helical" evidence="1">
    <location>
        <begin position="6"/>
        <end position="30"/>
    </location>
</feature>
<dbReference type="Pfam" id="PF13185">
    <property type="entry name" value="GAF_2"/>
    <property type="match status" value="1"/>
</dbReference>
<feature type="transmembrane region" description="Helical" evidence="1">
    <location>
        <begin position="139"/>
        <end position="159"/>
    </location>
</feature>
<dbReference type="AlphaFoldDB" id="A0A221MBP8"/>